<dbReference type="EMBL" id="ODYU01009656">
    <property type="protein sequence ID" value="SOQ54238.1"/>
    <property type="molecule type" value="Genomic_DNA"/>
</dbReference>
<accession>A0A2H1WMI5</accession>
<proteinExistence type="predicted"/>
<name>A0A2H1WMI5_SPOFR</name>
<sequence length="85" mass="9293">MLSAYSHTPTKIYTSLAIIQLGTCGYKLAARAASVYTAVCSVQAISGDFLLQCRHMHGIDRTPGDCYGYLVLLIGYFNSPQTNRN</sequence>
<evidence type="ECO:0000313" key="1">
    <source>
        <dbReference type="EMBL" id="SOQ54238.1"/>
    </source>
</evidence>
<reference evidence="1" key="1">
    <citation type="submission" date="2016-07" db="EMBL/GenBank/DDBJ databases">
        <authorList>
            <person name="Bretaudeau A."/>
        </authorList>
    </citation>
    <scope>NUCLEOTIDE SEQUENCE</scope>
    <source>
        <strain evidence="1">Rice</strain>
        <tissue evidence="1">Whole body</tissue>
    </source>
</reference>
<protein>
    <submittedName>
        <fullName evidence="1">SFRICE_036634</fullName>
    </submittedName>
</protein>
<gene>
    <name evidence="1" type="ORF">SFRICE_036634</name>
</gene>
<organism evidence="1">
    <name type="scientific">Spodoptera frugiperda</name>
    <name type="common">Fall armyworm</name>
    <dbReference type="NCBI Taxonomy" id="7108"/>
    <lineage>
        <taxon>Eukaryota</taxon>
        <taxon>Metazoa</taxon>
        <taxon>Ecdysozoa</taxon>
        <taxon>Arthropoda</taxon>
        <taxon>Hexapoda</taxon>
        <taxon>Insecta</taxon>
        <taxon>Pterygota</taxon>
        <taxon>Neoptera</taxon>
        <taxon>Endopterygota</taxon>
        <taxon>Lepidoptera</taxon>
        <taxon>Glossata</taxon>
        <taxon>Ditrysia</taxon>
        <taxon>Noctuoidea</taxon>
        <taxon>Noctuidae</taxon>
        <taxon>Amphipyrinae</taxon>
        <taxon>Spodoptera</taxon>
    </lineage>
</organism>
<dbReference type="AlphaFoldDB" id="A0A2H1WMI5"/>